<accession>A0A9X1QLM9</accession>
<evidence type="ECO:0000256" key="1">
    <source>
        <dbReference type="ARBA" id="ARBA00022723"/>
    </source>
</evidence>
<feature type="domain" description="EF-hand" evidence="5">
    <location>
        <begin position="48"/>
        <end position="83"/>
    </location>
</feature>
<dbReference type="SMART" id="SM00054">
    <property type="entry name" value="EFh"/>
    <property type="match status" value="3"/>
</dbReference>
<dbReference type="PANTHER" id="PTHR10827:SF98">
    <property type="entry name" value="45 KDA CALCIUM-BINDING PROTEIN"/>
    <property type="match status" value="1"/>
</dbReference>
<dbReference type="PROSITE" id="PS00018">
    <property type="entry name" value="EF_HAND_1"/>
    <property type="match status" value="1"/>
</dbReference>
<comment type="caution">
    <text evidence="6">The sequence shown here is derived from an EMBL/GenBank/DDBJ whole genome shotgun (WGS) entry which is preliminary data.</text>
</comment>
<dbReference type="InterPro" id="IPR011992">
    <property type="entry name" value="EF-hand-dom_pair"/>
</dbReference>
<dbReference type="Gene3D" id="1.10.238.10">
    <property type="entry name" value="EF-hand"/>
    <property type="match status" value="2"/>
</dbReference>
<protein>
    <submittedName>
        <fullName evidence="6">EF-hand domain-containing protein</fullName>
    </submittedName>
</protein>
<evidence type="ECO:0000256" key="4">
    <source>
        <dbReference type="SAM" id="SignalP"/>
    </source>
</evidence>
<dbReference type="SUPFAM" id="SSF47473">
    <property type="entry name" value="EF-hand"/>
    <property type="match status" value="1"/>
</dbReference>
<proteinExistence type="predicted"/>
<keyword evidence="2" id="KW-0677">Repeat</keyword>
<evidence type="ECO:0000259" key="5">
    <source>
        <dbReference type="PROSITE" id="PS50222"/>
    </source>
</evidence>
<dbReference type="Proteomes" id="UP001139410">
    <property type="component" value="Unassembled WGS sequence"/>
</dbReference>
<organism evidence="6 7">
    <name type="scientific">Sphingomonas cremea</name>
    <dbReference type="NCBI Taxonomy" id="2904799"/>
    <lineage>
        <taxon>Bacteria</taxon>
        <taxon>Pseudomonadati</taxon>
        <taxon>Pseudomonadota</taxon>
        <taxon>Alphaproteobacteria</taxon>
        <taxon>Sphingomonadales</taxon>
        <taxon>Sphingomonadaceae</taxon>
        <taxon>Sphingomonas</taxon>
    </lineage>
</organism>
<keyword evidence="4" id="KW-0732">Signal</keyword>
<evidence type="ECO:0000313" key="7">
    <source>
        <dbReference type="Proteomes" id="UP001139410"/>
    </source>
</evidence>
<sequence length="216" mass="23660">MKKFLIPVAALMAGTAALAQTAPVASPPPATPAPMAHPMADKVMTRAETVAMVRDHFARLDQNKDGVITTAEAAEGQGKWAEHRMEMGGGPMGDPNAAFDRLDTNKNGSISRDEFAKGHEQRMERRTAMRDKRKDATQEAKDGRRHEHRMGGMGAHMIAMADTNKDGKVSEAEAEAMALQHFDQMDTNHDGKVTPEERRAARPMMMKQMHGEKTTG</sequence>
<keyword evidence="1" id="KW-0479">Metal-binding</keyword>
<feature type="domain" description="EF-hand" evidence="5">
    <location>
        <begin position="173"/>
        <end position="208"/>
    </location>
</feature>
<dbReference type="EMBL" id="JAKFGM010000002">
    <property type="protein sequence ID" value="MCF2514799.1"/>
    <property type="molecule type" value="Genomic_DNA"/>
</dbReference>
<name>A0A9X1QLM9_9SPHN</name>
<reference evidence="6" key="1">
    <citation type="submission" date="2022-01" db="EMBL/GenBank/DDBJ databases">
        <authorList>
            <person name="Jo J.-H."/>
            <person name="Im W.-T."/>
        </authorList>
    </citation>
    <scope>NUCLEOTIDE SEQUENCE</scope>
    <source>
        <strain evidence="6">G124</strain>
    </source>
</reference>
<feature type="domain" description="EF-hand" evidence="5">
    <location>
        <begin position="90"/>
        <end position="125"/>
    </location>
</feature>
<evidence type="ECO:0000256" key="3">
    <source>
        <dbReference type="SAM" id="MobiDB-lite"/>
    </source>
</evidence>
<dbReference type="InterPro" id="IPR002048">
    <property type="entry name" value="EF_hand_dom"/>
</dbReference>
<feature type="signal peptide" evidence="4">
    <location>
        <begin position="1"/>
        <end position="19"/>
    </location>
</feature>
<feature type="chain" id="PRO_5040983654" evidence="4">
    <location>
        <begin position="20"/>
        <end position="216"/>
    </location>
</feature>
<dbReference type="PROSITE" id="PS50222">
    <property type="entry name" value="EF_HAND_2"/>
    <property type="match status" value="3"/>
</dbReference>
<keyword evidence="7" id="KW-1185">Reference proteome</keyword>
<dbReference type="PANTHER" id="PTHR10827">
    <property type="entry name" value="RETICULOCALBIN"/>
    <property type="match status" value="1"/>
</dbReference>
<evidence type="ECO:0000256" key="2">
    <source>
        <dbReference type="ARBA" id="ARBA00022737"/>
    </source>
</evidence>
<dbReference type="GO" id="GO:0005509">
    <property type="term" value="F:calcium ion binding"/>
    <property type="evidence" value="ECO:0007669"/>
    <property type="project" value="InterPro"/>
</dbReference>
<evidence type="ECO:0000313" key="6">
    <source>
        <dbReference type="EMBL" id="MCF2514799.1"/>
    </source>
</evidence>
<gene>
    <name evidence="6" type="ORF">LVY65_06950</name>
</gene>
<dbReference type="RefSeq" id="WP_235067296.1">
    <property type="nucleotide sequence ID" value="NZ_JAKFGM010000002.1"/>
</dbReference>
<dbReference type="Pfam" id="PF13202">
    <property type="entry name" value="EF-hand_5"/>
    <property type="match status" value="4"/>
</dbReference>
<dbReference type="InterPro" id="IPR018247">
    <property type="entry name" value="EF_Hand_1_Ca_BS"/>
</dbReference>
<dbReference type="AlphaFoldDB" id="A0A9X1QLM9"/>
<feature type="compositionally biased region" description="Basic and acidic residues" evidence="3">
    <location>
        <begin position="116"/>
        <end position="145"/>
    </location>
</feature>
<feature type="region of interest" description="Disordered" evidence="3">
    <location>
        <begin position="116"/>
        <end position="148"/>
    </location>
</feature>